<evidence type="ECO:0000313" key="4">
    <source>
        <dbReference type="EMBL" id="KAG8596473.1"/>
    </source>
</evidence>
<dbReference type="SMART" id="SM00092">
    <property type="entry name" value="RNAse_Pc"/>
    <property type="match status" value="1"/>
</dbReference>
<evidence type="ECO:0000256" key="1">
    <source>
        <dbReference type="ARBA" id="ARBA00005600"/>
    </source>
</evidence>
<comment type="similarity">
    <text evidence="1">Belongs to the pancreatic ribonuclease family.</text>
</comment>
<keyword evidence="5" id="KW-1185">Reference proteome</keyword>
<dbReference type="InterPro" id="IPR001427">
    <property type="entry name" value="RNaseA"/>
</dbReference>
<dbReference type="SUPFAM" id="SSF54076">
    <property type="entry name" value="RNase A-like"/>
    <property type="match status" value="1"/>
</dbReference>
<dbReference type="GO" id="GO:0004540">
    <property type="term" value="F:RNA nuclease activity"/>
    <property type="evidence" value="ECO:0007669"/>
    <property type="project" value="TreeGrafter"/>
</dbReference>
<comment type="caution">
    <text evidence="4">The sequence shown here is derived from an EMBL/GenBank/DDBJ whole genome shotgun (WGS) entry which is preliminary data.</text>
</comment>
<feature type="chain" id="PRO_5043664142" description="Ribonuclease A-domain domain-containing protein" evidence="2">
    <location>
        <begin position="23"/>
        <end position="160"/>
    </location>
</feature>
<dbReference type="InterPro" id="IPR036816">
    <property type="entry name" value="RNaseA-like_dom_sf"/>
</dbReference>
<evidence type="ECO:0000259" key="3">
    <source>
        <dbReference type="SMART" id="SM00092"/>
    </source>
</evidence>
<evidence type="ECO:0000313" key="5">
    <source>
        <dbReference type="Proteomes" id="UP000824782"/>
    </source>
</evidence>
<proteinExistence type="inferred from homology"/>
<evidence type="ECO:0000256" key="2">
    <source>
        <dbReference type="SAM" id="SignalP"/>
    </source>
</evidence>
<dbReference type="EMBL" id="WNYA01000001">
    <property type="protein sequence ID" value="KAG8596473.1"/>
    <property type="molecule type" value="Genomic_DNA"/>
</dbReference>
<name>A0AAV7DG68_ENGPU</name>
<feature type="domain" description="Ribonuclease A-domain" evidence="3">
    <location>
        <begin position="21"/>
        <end position="136"/>
    </location>
</feature>
<dbReference type="Pfam" id="PF00074">
    <property type="entry name" value="RnaseA"/>
    <property type="match status" value="1"/>
</dbReference>
<sequence>MTSASCFFLIVAFCASFSFIQCQNYNKFKDKHIVEDQAQINCNITIKDRQINKDSCRFRNTFIHDTNGRKIRELCSPYVRSTLVPSDSALALTDCKLLKSRSSSPSSGCSYNQTEVKGVVYVTCENQLPVHFERFELSFAVHCTPCLWTLSLFILFRYLF</sequence>
<dbReference type="Proteomes" id="UP000824782">
    <property type="component" value="Unassembled WGS sequence"/>
</dbReference>
<dbReference type="PANTHER" id="PTHR11437:SF66">
    <property type="entry name" value="RNASE 3"/>
    <property type="match status" value="1"/>
</dbReference>
<reference evidence="4" key="1">
    <citation type="thesis" date="2020" institute="ProQuest LLC" country="789 East Eisenhower Parkway, Ann Arbor, MI, USA">
        <title>Comparative Genomics and Chromosome Evolution.</title>
        <authorList>
            <person name="Mudd A.B."/>
        </authorList>
    </citation>
    <scope>NUCLEOTIDE SEQUENCE</scope>
    <source>
        <strain evidence="4">237g6f4</strain>
        <tissue evidence="4">Blood</tissue>
    </source>
</reference>
<dbReference type="InterPro" id="IPR023412">
    <property type="entry name" value="RNaseA_domain"/>
</dbReference>
<keyword evidence="2" id="KW-0732">Signal</keyword>
<dbReference type="GO" id="GO:0050830">
    <property type="term" value="P:defense response to Gram-positive bacterium"/>
    <property type="evidence" value="ECO:0007669"/>
    <property type="project" value="TreeGrafter"/>
</dbReference>
<accession>A0AAV7DG68</accession>
<organism evidence="4 5">
    <name type="scientific">Engystomops pustulosus</name>
    <name type="common">Tungara frog</name>
    <name type="synonym">Physalaemus pustulosus</name>
    <dbReference type="NCBI Taxonomy" id="76066"/>
    <lineage>
        <taxon>Eukaryota</taxon>
        <taxon>Metazoa</taxon>
        <taxon>Chordata</taxon>
        <taxon>Craniata</taxon>
        <taxon>Vertebrata</taxon>
        <taxon>Euteleostomi</taxon>
        <taxon>Amphibia</taxon>
        <taxon>Batrachia</taxon>
        <taxon>Anura</taxon>
        <taxon>Neobatrachia</taxon>
        <taxon>Hyloidea</taxon>
        <taxon>Leptodactylidae</taxon>
        <taxon>Leiuperinae</taxon>
        <taxon>Engystomops</taxon>
    </lineage>
</organism>
<gene>
    <name evidence="4" type="ORF">GDO81_001922</name>
</gene>
<dbReference type="AlphaFoldDB" id="A0AAV7DG68"/>
<dbReference type="Gene3D" id="3.10.130.10">
    <property type="entry name" value="Ribonuclease A-like domain"/>
    <property type="match status" value="1"/>
</dbReference>
<protein>
    <recommendedName>
        <fullName evidence="3">Ribonuclease A-domain domain-containing protein</fullName>
    </recommendedName>
</protein>
<dbReference type="PANTHER" id="PTHR11437">
    <property type="entry name" value="RIBONUCLEASE"/>
    <property type="match status" value="1"/>
</dbReference>
<feature type="signal peptide" evidence="2">
    <location>
        <begin position="1"/>
        <end position="22"/>
    </location>
</feature>
<dbReference type="GO" id="GO:0003676">
    <property type="term" value="F:nucleic acid binding"/>
    <property type="evidence" value="ECO:0007669"/>
    <property type="project" value="InterPro"/>
</dbReference>